<comment type="caution">
    <text evidence="5">The sequence shown here is derived from an EMBL/GenBank/DDBJ whole genome shotgun (WGS) entry which is preliminary data.</text>
</comment>
<dbReference type="GO" id="GO:0003700">
    <property type="term" value="F:DNA-binding transcription factor activity"/>
    <property type="evidence" value="ECO:0007669"/>
    <property type="project" value="InterPro"/>
</dbReference>
<dbReference type="SUPFAM" id="SSF46689">
    <property type="entry name" value="Homeodomain-like"/>
    <property type="match status" value="2"/>
</dbReference>
<dbReference type="PROSITE" id="PS01124">
    <property type="entry name" value="HTH_ARAC_FAMILY_2"/>
    <property type="match status" value="1"/>
</dbReference>
<dbReference type="EMBL" id="QPMH01000016">
    <property type="protein sequence ID" value="RDD61022.1"/>
    <property type="molecule type" value="Genomic_DNA"/>
</dbReference>
<evidence type="ECO:0000256" key="2">
    <source>
        <dbReference type="ARBA" id="ARBA00023125"/>
    </source>
</evidence>
<dbReference type="PANTHER" id="PTHR46796">
    <property type="entry name" value="HTH-TYPE TRANSCRIPTIONAL ACTIVATOR RHAS-RELATED"/>
    <property type="match status" value="1"/>
</dbReference>
<dbReference type="SMART" id="SM00342">
    <property type="entry name" value="HTH_ARAC"/>
    <property type="match status" value="1"/>
</dbReference>
<accession>A0A369T805</accession>
<dbReference type="AlphaFoldDB" id="A0A369T805"/>
<dbReference type="PRINTS" id="PR00032">
    <property type="entry name" value="HTHARAC"/>
</dbReference>
<evidence type="ECO:0000313" key="5">
    <source>
        <dbReference type="EMBL" id="RDD61022.1"/>
    </source>
</evidence>
<dbReference type="GO" id="GO:0043565">
    <property type="term" value="F:sequence-specific DNA binding"/>
    <property type="evidence" value="ECO:0007669"/>
    <property type="project" value="InterPro"/>
</dbReference>
<dbReference type="InterPro" id="IPR018060">
    <property type="entry name" value="HTH_AraC"/>
</dbReference>
<dbReference type="PANTHER" id="PTHR46796:SF6">
    <property type="entry name" value="ARAC SUBFAMILY"/>
    <property type="match status" value="1"/>
</dbReference>
<keyword evidence="1" id="KW-0805">Transcription regulation</keyword>
<dbReference type="SUPFAM" id="SSF52317">
    <property type="entry name" value="Class I glutamine amidotransferase-like"/>
    <property type="match status" value="1"/>
</dbReference>
<dbReference type="Pfam" id="PF12833">
    <property type="entry name" value="HTH_18"/>
    <property type="match status" value="1"/>
</dbReference>
<keyword evidence="2" id="KW-0238">DNA-binding</keyword>
<organism evidence="5 6">
    <name type="scientific">Ferruginivarius sediminum</name>
    <dbReference type="NCBI Taxonomy" id="2661937"/>
    <lineage>
        <taxon>Bacteria</taxon>
        <taxon>Pseudomonadati</taxon>
        <taxon>Pseudomonadota</taxon>
        <taxon>Alphaproteobacteria</taxon>
        <taxon>Rhodospirillales</taxon>
        <taxon>Rhodospirillaceae</taxon>
        <taxon>Ferruginivarius</taxon>
    </lineage>
</organism>
<dbReference type="InterPro" id="IPR009057">
    <property type="entry name" value="Homeodomain-like_sf"/>
</dbReference>
<keyword evidence="6" id="KW-1185">Reference proteome</keyword>
<evidence type="ECO:0000256" key="1">
    <source>
        <dbReference type="ARBA" id="ARBA00023015"/>
    </source>
</evidence>
<evidence type="ECO:0000313" key="6">
    <source>
        <dbReference type="Proteomes" id="UP000253941"/>
    </source>
</evidence>
<dbReference type="CDD" id="cd03136">
    <property type="entry name" value="GATase1_AraC_ArgR_like"/>
    <property type="match status" value="1"/>
</dbReference>
<dbReference type="RefSeq" id="WP_114583025.1">
    <property type="nucleotide sequence ID" value="NZ_QPMH01000016.1"/>
</dbReference>
<dbReference type="InterPro" id="IPR020449">
    <property type="entry name" value="Tscrpt_reg_AraC-type_HTH"/>
</dbReference>
<evidence type="ECO:0000259" key="4">
    <source>
        <dbReference type="PROSITE" id="PS01124"/>
    </source>
</evidence>
<feature type="domain" description="HTH araC/xylS-type" evidence="4">
    <location>
        <begin position="240"/>
        <end position="336"/>
    </location>
</feature>
<evidence type="ECO:0000256" key="3">
    <source>
        <dbReference type="ARBA" id="ARBA00023163"/>
    </source>
</evidence>
<dbReference type="Gene3D" id="1.10.10.60">
    <property type="entry name" value="Homeodomain-like"/>
    <property type="match status" value="2"/>
</dbReference>
<dbReference type="Proteomes" id="UP000253941">
    <property type="component" value="Unassembled WGS sequence"/>
</dbReference>
<sequence>MDAGLEHDIPCLASGEDGQAVAPKVEQRRIGILLLPGYSLLGLGAMTEAFEAANAACGERAFVCRRIALGVSLPAGTGGRRLDLHSEAEVAGTPSNYDAILLPGGEDRRDSYGVCAWLRRGARHGVLVGGFGDACRILGRAGLLHERPCAVHWSLSESFSEDFPEADLRPTLYELHRGVLTCAGGAATLDAVIELIAHFQDRRLATEVAERLVYQRLPEQPDSQRLSMARRLGTANPHLASALEMIESELDEPISSGELAARVGISPRQLERLFSRYVGCSPLRYHRERRLEKARTLLTQTSLPVTEVAVACGFTSVSHFTRCYKRVFGEIPSKAR</sequence>
<gene>
    <name evidence="5" type="ORF">DRB17_14950</name>
</gene>
<name>A0A369T805_9PROT</name>
<proteinExistence type="predicted"/>
<dbReference type="InterPro" id="IPR029062">
    <property type="entry name" value="Class_I_gatase-like"/>
</dbReference>
<dbReference type="InterPro" id="IPR050204">
    <property type="entry name" value="AraC_XylS_family_regulators"/>
</dbReference>
<keyword evidence="3" id="KW-0804">Transcription</keyword>
<dbReference type="Gene3D" id="3.40.50.880">
    <property type="match status" value="1"/>
</dbReference>
<reference evidence="5 6" key="1">
    <citation type="submission" date="2018-07" db="EMBL/GenBank/DDBJ databases">
        <title>Venubactetium sediminum gen. nov., sp. nov., isolated from a marine solar saltern.</title>
        <authorList>
            <person name="Wang S."/>
        </authorList>
    </citation>
    <scope>NUCLEOTIDE SEQUENCE [LARGE SCALE GENOMIC DNA]</scope>
    <source>
        <strain evidence="5 6">WD2A32</strain>
    </source>
</reference>
<protein>
    <submittedName>
        <fullName evidence="5">Helix-turn-helix domain-containing protein</fullName>
    </submittedName>
</protein>